<evidence type="ECO:0000313" key="2">
    <source>
        <dbReference type="EnsemblMetazoa" id="Aqu2.1.38028_001"/>
    </source>
</evidence>
<dbReference type="EnsemblMetazoa" id="Aqu2.1.38028_001">
    <property type="protein sequence ID" value="Aqu2.1.38028_001"/>
    <property type="gene ID" value="Aqu2.1.38028"/>
</dbReference>
<accession>A0A1X7VDF6</accession>
<dbReference type="eggNOG" id="ENOG502QWHD">
    <property type="taxonomic scope" value="Eukaryota"/>
</dbReference>
<feature type="domain" description="PiggyBac transposable element-derived protein" evidence="1">
    <location>
        <begin position="7"/>
        <end position="127"/>
    </location>
</feature>
<sequence>MPPRESPNYDRIYKMCPLLECITQAFSNVYTPRQNLSIDKTIITFKGMLSWIHNGYISNFKLYTSLHLLTQLYHNITLFVGKTPRVTEKGLGHKVVTELVSDYRNKGCTLFMDNYYSLPELFNDLDKGDVCMLSTFYDDRMIDKDRHRKGVAGMETIRKPKVVEEYNQSMNGVNTSDQMVQYYGYSHRIFFHLLDLSLGNANILYNEASQKPLHHMDFRLAVAKSLLQNYNGSQSICFQSVDNDLPLTLTSRCFPERIPKTSQYAGCHQCVVCGARKNQSQTCYR</sequence>
<dbReference type="InParanoid" id="A0A1X7VDF6"/>
<dbReference type="OrthoDB" id="5876240at2759"/>
<dbReference type="STRING" id="400682.A0A1X7VDF6"/>
<name>A0A1X7VDF6_AMPQE</name>
<protein>
    <recommendedName>
        <fullName evidence="1">PiggyBac transposable element-derived protein domain-containing protein</fullName>
    </recommendedName>
</protein>
<evidence type="ECO:0000259" key="1">
    <source>
        <dbReference type="Pfam" id="PF13843"/>
    </source>
</evidence>
<dbReference type="AlphaFoldDB" id="A0A1X7VDF6"/>
<dbReference type="PANTHER" id="PTHR46599">
    <property type="entry name" value="PIGGYBAC TRANSPOSABLE ELEMENT-DERIVED PROTEIN 4"/>
    <property type="match status" value="1"/>
</dbReference>
<dbReference type="Pfam" id="PF13843">
    <property type="entry name" value="DDE_Tnp_1_7"/>
    <property type="match status" value="1"/>
</dbReference>
<reference evidence="2" key="1">
    <citation type="submission" date="2017-05" db="UniProtKB">
        <authorList>
            <consortium name="EnsemblMetazoa"/>
        </authorList>
    </citation>
    <scope>IDENTIFICATION</scope>
</reference>
<dbReference type="PANTHER" id="PTHR46599:SF3">
    <property type="entry name" value="PIGGYBAC TRANSPOSABLE ELEMENT-DERIVED PROTEIN 4"/>
    <property type="match status" value="1"/>
</dbReference>
<proteinExistence type="predicted"/>
<organism evidence="2">
    <name type="scientific">Amphimedon queenslandica</name>
    <name type="common">Sponge</name>
    <dbReference type="NCBI Taxonomy" id="400682"/>
    <lineage>
        <taxon>Eukaryota</taxon>
        <taxon>Metazoa</taxon>
        <taxon>Porifera</taxon>
        <taxon>Demospongiae</taxon>
        <taxon>Heteroscleromorpha</taxon>
        <taxon>Haplosclerida</taxon>
        <taxon>Niphatidae</taxon>
        <taxon>Amphimedon</taxon>
    </lineage>
</organism>
<dbReference type="InterPro" id="IPR029526">
    <property type="entry name" value="PGBD"/>
</dbReference>